<comment type="similarity">
    <text evidence="12">Belongs to the cytochrome b561 family.</text>
</comment>
<gene>
    <name evidence="16" type="ORF">NBRC116598_27980</name>
</gene>
<evidence type="ECO:0000256" key="10">
    <source>
        <dbReference type="ARBA" id="ARBA00023004"/>
    </source>
</evidence>
<keyword evidence="9 14" id="KW-1133">Transmembrane helix</keyword>
<dbReference type="InterPro" id="IPR052168">
    <property type="entry name" value="Cytochrome_b561_oxidase"/>
</dbReference>
<feature type="compositionally biased region" description="Basic and acidic residues" evidence="13">
    <location>
        <begin position="233"/>
        <end position="242"/>
    </location>
</feature>
<dbReference type="PANTHER" id="PTHR30529">
    <property type="entry name" value="CYTOCHROME B561"/>
    <property type="match status" value="1"/>
</dbReference>
<keyword evidence="4" id="KW-1003">Cell membrane</keyword>
<evidence type="ECO:0000256" key="3">
    <source>
        <dbReference type="ARBA" id="ARBA00022448"/>
    </source>
</evidence>
<organism evidence="16 17">
    <name type="scientific">Pseudophaeobacter arcticus</name>
    <dbReference type="NCBI Taxonomy" id="385492"/>
    <lineage>
        <taxon>Bacteria</taxon>
        <taxon>Pseudomonadati</taxon>
        <taxon>Pseudomonadota</taxon>
        <taxon>Alphaproteobacteria</taxon>
        <taxon>Rhodobacterales</taxon>
        <taxon>Paracoccaceae</taxon>
        <taxon>Pseudophaeobacter</taxon>
    </lineage>
</organism>
<comment type="subcellular location">
    <subcellularLocation>
        <location evidence="2">Cell membrane</location>
        <topology evidence="2">Multi-pass membrane protein</topology>
    </subcellularLocation>
</comment>
<dbReference type="PANTHER" id="PTHR30529:SF1">
    <property type="entry name" value="CYTOCHROME B561 HOMOLOG 2"/>
    <property type="match status" value="1"/>
</dbReference>
<dbReference type="RefSeq" id="WP_353400966.1">
    <property type="nucleotide sequence ID" value="NZ_BAABWU010000011.1"/>
</dbReference>
<keyword evidence="17" id="KW-1185">Reference proteome</keyword>
<dbReference type="SUPFAM" id="SSF81342">
    <property type="entry name" value="Transmembrane di-heme cytochromes"/>
    <property type="match status" value="1"/>
</dbReference>
<evidence type="ECO:0000259" key="15">
    <source>
        <dbReference type="SMART" id="SM00867"/>
    </source>
</evidence>
<evidence type="ECO:0000256" key="11">
    <source>
        <dbReference type="ARBA" id="ARBA00023136"/>
    </source>
</evidence>
<keyword evidence="8" id="KW-0249">Electron transport</keyword>
<reference evidence="16 17" key="1">
    <citation type="submission" date="2024-04" db="EMBL/GenBank/DDBJ databases">
        <title>Draft genome sequence of Pseudophaeobacter arcticus NBRC 116598.</title>
        <authorList>
            <person name="Miyakawa T."/>
            <person name="Kusuya Y."/>
            <person name="Miura T."/>
        </authorList>
    </citation>
    <scope>NUCLEOTIDE SEQUENCE [LARGE SCALE GENOMIC DNA]</scope>
    <source>
        <strain evidence="16 17">SU-CL00105</strain>
    </source>
</reference>
<evidence type="ECO:0000256" key="5">
    <source>
        <dbReference type="ARBA" id="ARBA00022617"/>
    </source>
</evidence>
<proteinExistence type="inferred from homology"/>
<dbReference type="EMBL" id="BAABWU010000011">
    <property type="protein sequence ID" value="GAA6197354.1"/>
    <property type="molecule type" value="Genomic_DNA"/>
</dbReference>
<protein>
    <submittedName>
        <fullName evidence="16">YceI family protein</fullName>
    </submittedName>
</protein>
<evidence type="ECO:0000256" key="12">
    <source>
        <dbReference type="ARBA" id="ARBA00037975"/>
    </source>
</evidence>
<dbReference type="Gene3D" id="2.40.128.110">
    <property type="entry name" value="Lipid/polyisoprenoid-binding, YceI-like"/>
    <property type="match status" value="1"/>
</dbReference>
<evidence type="ECO:0000256" key="4">
    <source>
        <dbReference type="ARBA" id="ARBA00022475"/>
    </source>
</evidence>
<comment type="caution">
    <text evidence="16">The sequence shown here is derived from an EMBL/GenBank/DDBJ whole genome shotgun (WGS) entry which is preliminary data.</text>
</comment>
<dbReference type="InterPro" id="IPR036761">
    <property type="entry name" value="TTHA0802/YceI-like_sf"/>
</dbReference>
<dbReference type="Pfam" id="PF01292">
    <property type="entry name" value="Ni_hydr_CYTB"/>
    <property type="match status" value="1"/>
</dbReference>
<keyword evidence="5" id="KW-0349">Heme</keyword>
<comment type="cofactor">
    <cofactor evidence="1">
        <name>heme b</name>
        <dbReference type="ChEBI" id="CHEBI:60344"/>
    </cofactor>
</comment>
<keyword evidence="7" id="KW-0479">Metal-binding</keyword>
<keyword evidence="11 14" id="KW-0472">Membrane</keyword>
<feature type="compositionally biased region" description="Polar residues" evidence="13">
    <location>
        <begin position="256"/>
        <end position="265"/>
    </location>
</feature>
<keyword evidence="10" id="KW-0408">Iron</keyword>
<evidence type="ECO:0000256" key="14">
    <source>
        <dbReference type="SAM" id="Phobius"/>
    </source>
</evidence>
<dbReference type="InterPro" id="IPR007372">
    <property type="entry name" value="Lipid/polyisoprenoid-bd_YceI"/>
</dbReference>
<keyword evidence="6 14" id="KW-0812">Transmembrane</keyword>
<name>A0ABQ0ANE7_9RHOB</name>
<feature type="compositionally biased region" description="Low complexity" evidence="13">
    <location>
        <begin position="243"/>
        <end position="255"/>
    </location>
</feature>
<evidence type="ECO:0000256" key="9">
    <source>
        <dbReference type="ARBA" id="ARBA00022989"/>
    </source>
</evidence>
<dbReference type="InterPro" id="IPR011577">
    <property type="entry name" value="Cyt_b561_bac/Ni-Hgenase"/>
</dbReference>
<keyword evidence="3" id="KW-0813">Transport</keyword>
<sequence>MPAQNTTSSYGSVTKSFHWLTALLLISAFMMGLIANDLAHDIQSPSFDGSAETLSRAVLLFSIHKTIGVAAFFTGLARIVWALSQPKPGLLHPENKPEALAAEVVHWVLYGAMVATPLTGWIHHAASTGFAPIWWPFGQELPFVAKSDATAALFGALHWISTKTLMVTFGLHVAGALKHVVIDRDATLRRMLPNSGDLPTPPAQKHSLVPAAIAAVIWAAVLTGGVMLAQSTPHDHDGHSHAEASPAAQAGAQSENQASNGTGNWTVQDGKLALTIQQMGSSVSGSFANWQADITFDNPDAPGPAGQVAVEIDITSLTLGTVTDQAMGADYFDSATYPKARFEAQLEKLETGYQAVGELTIRDKTQPLTLPFTLQINGDTAQMQGQTVVNRLDFDIGAGTQDAGTLGFEVVLDISLTAQQTN</sequence>
<feature type="domain" description="Lipid/polyisoprenoid-binding YceI-like" evidence="15">
    <location>
        <begin position="264"/>
        <end position="419"/>
    </location>
</feature>
<evidence type="ECO:0000256" key="6">
    <source>
        <dbReference type="ARBA" id="ARBA00022692"/>
    </source>
</evidence>
<dbReference type="SMART" id="SM00867">
    <property type="entry name" value="YceI"/>
    <property type="match status" value="1"/>
</dbReference>
<evidence type="ECO:0000256" key="13">
    <source>
        <dbReference type="SAM" id="MobiDB-lite"/>
    </source>
</evidence>
<evidence type="ECO:0000256" key="8">
    <source>
        <dbReference type="ARBA" id="ARBA00022982"/>
    </source>
</evidence>
<evidence type="ECO:0000313" key="17">
    <source>
        <dbReference type="Proteomes" id="UP001441944"/>
    </source>
</evidence>
<evidence type="ECO:0000313" key="16">
    <source>
        <dbReference type="EMBL" id="GAA6197354.1"/>
    </source>
</evidence>
<evidence type="ECO:0000256" key="1">
    <source>
        <dbReference type="ARBA" id="ARBA00001970"/>
    </source>
</evidence>
<dbReference type="Gene3D" id="1.20.950.20">
    <property type="entry name" value="Transmembrane di-heme cytochromes, Chain C"/>
    <property type="match status" value="1"/>
</dbReference>
<dbReference type="InterPro" id="IPR016174">
    <property type="entry name" value="Di-haem_cyt_TM"/>
</dbReference>
<feature type="transmembrane region" description="Helical" evidence="14">
    <location>
        <begin position="57"/>
        <end position="84"/>
    </location>
</feature>
<accession>A0ABQ0ANE7</accession>
<evidence type="ECO:0000256" key="2">
    <source>
        <dbReference type="ARBA" id="ARBA00004651"/>
    </source>
</evidence>
<feature type="region of interest" description="Disordered" evidence="13">
    <location>
        <begin position="230"/>
        <end position="265"/>
    </location>
</feature>
<evidence type="ECO:0000256" key="7">
    <source>
        <dbReference type="ARBA" id="ARBA00022723"/>
    </source>
</evidence>
<feature type="transmembrane region" description="Helical" evidence="14">
    <location>
        <begin position="17"/>
        <end position="36"/>
    </location>
</feature>
<dbReference type="SUPFAM" id="SSF101874">
    <property type="entry name" value="YceI-like"/>
    <property type="match status" value="1"/>
</dbReference>
<dbReference type="Pfam" id="PF04264">
    <property type="entry name" value="YceI"/>
    <property type="match status" value="1"/>
</dbReference>
<dbReference type="Proteomes" id="UP001441944">
    <property type="component" value="Unassembled WGS sequence"/>
</dbReference>